<protein>
    <submittedName>
        <fullName evidence="1">Uncharacterized protein</fullName>
    </submittedName>
</protein>
<name>A0A1F6B0X5_9BACT</name>
<organism evidence="1 2">
    <name type="scientific">Candidatus Gottesmanbacteria bacterium RIFCSPLOWO2_01_FULL_49_10</name>
    <dbReference type="NCBI Taxonomy" id="1798396"/>
    <lineage>
        <taxon>Bacteria</taxon>
        <taxon>Candidatus Gottesmaniibacteriota</taxon>
    </lineage>
</organism>
<dbReference type="STRING" id="1798396.A2973_05720"/>
<dbReference type="EMBL" id="MFJZ01000014">
    <property type="protein sequence ID" value="OGG30575.1"/>
    <property type="molecule type" value="Genomic_DNA"/>
</dbReference>
<dbReference type="Proteomes" id="UP000176409">
    <property type="component" value="Unassembled WGS sequence"/>
</dbReference>
<proteinExistence type="predicted"/>
<evidence type="ECO:0000313" key="1">
    <source>
        <dbReference type="EMBL" id="OGG30575.1"/>
    </source>
</evidence>
<comment type="caution">
    <text evidence="1">The sequence shown here is derived from an EMBL/GenBank/DDBJ whole genome shotgun (WGS) entry which is preliminary data.</text>
</comment>
<dbReference type="Pfam" id="PF18924">
    <property type="entry name" value="DUF5674"/>
    <property type="match status" value="1"/>
</dbReference>
<dbReference type="InterPro" id="IPR043731">
    <property type="entry name" value="DUF5674"/>
</dbReference>
<reference evidence="1 2" key="1">
    <citation type="journal article" date="2016" name="Nat. Commun.">
        <title>Thousands of microbial genomes shed light on interconnected biogeochemical processes in an aquifer system.</title>
        <authorList>
            <person name="Anantharaman K."/>
            <person name="Brown C.T."/>
            <person name="Hug L.A."/>
            <person name="Sharon I."/>
            <person name="Castelle C.J."/>
            <person name="Probst A.J."/>
            <person name="Thomas B.C."/>
            <person name="Singh A."/>
            <person name="Wilkins M.J."/>
            <person name="Karaoz U."/>
            <person name="Brodie E.L."/>
            <person name="Williams K.H."/>
            <person name="Hubbard S.S."/>
            <person name="Banfield J.F."/>
        </authorList>
    </citation>
    <scope>NUCLEOTIDE SEQUENCE [LARGE SCALE GENOMIC DNA]</scope>
</reference>
<accession>A0A1F6B0X5</accession>
<gene>
    <name evidence="1" type="ORF">A2973_05720</name>
</gene>
<sequence length="110" mass="12333">MIIVLDNKATTEQIAVMAQDYHGYIKFVIDVSKKILAGGGERHVDGEQKLLEVGSKQENLWGGGIDWETKEVDYNSMINLRPSQDNPSRDVLSQEIREQIDSIVGELFGL</sequence>
<evidence type="ECO:0000313" key="2">
    <source>
        <dbReference type="Proteomes" id="UP000176409"/>
    </source>
</evidence>
<dbReference type="AlphaFoldDB" id="A0A1F6B0X5"/>